<gene>
    <name evidence="1" type="ORF">Tci_891624</name>
</gene>
<feature type="non-terminal residue" evidence="1">
    <location>
        <position position="1"/>
    </location>
</feature>
<name>A0A699U8Z1_TANCI</name>
<comment type="caution">
    <text evidence="1">The sequence shown here is derived from an EMBL/GenBank/DDBJ whole genome shotgun (WGS) entry which is preliminary data.</text>
</comment>
<protein>
    <submittedName>
        <fullName evidence="1">Uncharacterized protein</fullName>
    </submittedName>
</protein>
<sequence length="90" mass="9992">WLLTYGMEHAVTKCLNSPEYFLALGTAISKAIEKANYVFALQKLQGVNFPLLAELKTNKDASIEAVMNILPLGENLAERLCLNESQPHDD</sequence>
<reference evidence="1" key="1">
    <citation type="journal article" date="2019" name="Sci. Rep.">
        <title>Draft genome of Tanacetum cinerariifolium, the natural source of mosquito coil.</title>
        <authorList>
            <person name="Yamashiro T."/>
            <person name="Shiraishi A."/>
            <person name="Satake H."/>
            <person name="Nakayama K."/>
        </authorList>
    </citation>
    <scope>NUCLEOTIDE SEQUENCE</scope>
</reference>
<organism evidence="1">
    <name type="scientific">Tanacetum cinerariifolium</name>
    <name type="common">Dalmatian daisy</name>
    <name type="synonym">Chrysanthemum cinerariifolium</name>
    <dbReference type="NCBI Taxonomy" id="118510"/>
    <lineage>
        <taxon>Eukaryota</taxon>
        <taxon>Viridiplantae</taxon>
        <taxon>Streptophyta</taxon>
        <taxon>Embryophyta</taxon>
        <taxon>Tracheophyta</taxon>
        <taxon>Spermatophyta</taxon>
        <taxon>Magnoliopsida</taxon>
        <taxon>eudicotyledons</taxon>
        <taxon>Gunneridae</taxon>
        <taxon>Pentapetalae</taxon>
        <taxon>asterids</taxon>
        <taxon>campanulids</taxon>
        <taxon>Asterales</taxon>
        <taxon>Asteraceae</taxon>
        <taxon>Asteroideae</taxon>
        <taxon>Anthemideae</taxon>
        <taxon>Anthemidinae</taxon>
        <taxon>Tanacetum</taxon>
    </lineage>
</organism>
<dbReference type="EMBL" id="BKCJ011316252">
    <property type="protein sequence ID" value="GFD19655.1"/>
    <property type="molecule type" value="Genomic_DNA"/>
</dbReference>
<evidence type="ECO:0000313" key="1">
    <source>
        <dbReference type="EMBL" id="GFD19655.1"/>
    </source>
</evidence>
<accession>A0A699U8Z1</accession>
<dbReference type="AlphaFoldDB" id="A0A699U8Z1"/>
<proteinExistence type="predicted"/>